<sequence>MVIQKHSFAVMRRRGLGANVVVNWIVKSTVRWFRGPDRFASTPDALPLFIGRSFSHHQYTIRASGCMSHCPRTAESGEMDRNALPDFSSQTAVMTQTEFTIPDRAATFRNDDAIAGALGSGIRQNSFRMGFLAKSTTPFNEEAILSGQVWRFAARRCVIVAMMVLVGVLVVTQSVAAAGIDAVAVQRSLDRGIAYLRKTQEPRGSWQEYGGQSCGASALCTLALLNAGVSRDDPAIVNAMKYLRSIQAGETYSVSLQTLVYCQLGAAGDLPRIRRNVEWLESKQKNETNGAAGSWGYGGGTAGDPSNAQFALLALGAAHDLGVEVDPLVFERALAYWVDLQQAGGGWGYGRTTPSGSMTCAGIASVIIARGRLGGTSSSIVNGAVQCCGGESDDDDPVEKGLKWLAGHFDVRNNPGSNKGTHYYYLYALERAARLAGRRFIGDHDWYREGAEQLISLQDGFQGFWKGNGFGDDDPNIATSFALLFLGKGKRQVVVGNLQYQTAANQDWQRHPDAMRQLVRHVERQWGRDLTWQTVKFEGATVQDLLQTPVLVVSGGAKLTFTAAESDLLKEYVDQGGSILFDANGGNGCGNPEPFRESVQKLCESWYPGAQLDRLPPTHPIWTAERKVDFDELPQDFWVYGVQACCRTAVFYVPQSLTCRWELSDILFRRGDKEEPVRQEIDQSVRIGENLIAYATGRELKDKLEQRIVMNGETLDSTERGVTRVAMLALDAGGEEAFRAVPNVSAIIRDKAMIRVAAASDAVAAEAETLREVSLLWVHGRTDFRWTPTQRDELAMFVRNGGVILASSICGSEAFTEAFRREIALVLPGSPLQTMPGDHPVLLPTYDGFDLRNVTLRKPTQTARGQVINKRTSPPILETATIDGLVAVVFSPLDISCALESQNSVQCPGYGTEDAAKIVTNILLMTLRQ</sequence>
<keyword evidence="1" id="KW-0472">Membrane</keyword>
<keyword evidence="1" id="KW-1133">Transmembrane helix</keyword>
<protein>
    <recommendedName>
        <fullName evidence="2">DUF4159 domain-containing protein</fullName>
    </recommendedName>
</protein>
<organism evidence="3 4">
    <name type="scientific">Stieleria varia</name>
    <dbReference type="NCBI Taxonomy" id="2528005"/>
    <lineage>
        <taxon>Bacteria</taxon>
        <taxon>Pseudomonadati</taxon>
        <taxon>Planctomycetota</taxon>
        <taxon>Planctomycetia</taxon>
        <taxon>Pirellulales</taxon>
        <taxon>Pirellulaceae</taxon>
        <taxon>Stieleria</taxon>
    </lineage>
</organism>
<dbReference type="AlphaFoldDB" id="A0A5C6A0X4"/>
<evidence type="ECO:0000256" key="1">
    <source>
        <dbReference type="SAM" id="Phobius"/>
    </source>
</evidence>
<dbReference type="CDD" id="cd00688">
    <property type="entry name" value="ISOPREN_C2_like"/>
    <property type="match status" value="1"/>
</dbReference>
<dbReference type="InterPro" id="IPR025297">
    <property type="entry name" value="DUF4159"/>
</dbReference>
<dbReference type="Gene3D" id="1.50.10.20">
    <property type="match status" value="2"/>
</dbReference>
<reference evidence="3 4" key="1">
    <citation type="submission" date="2019-02" db="EMBL/GenBank/DDBJ databases">
        <title>Deep-cultivation of Planctomycetes and their phenomic and genomic characterization uncovers novel biology.</title>
        <authorList>
            <person name="Wiegand S."/>
            <person name="Jogler M."/>
            <person name="Boedeker C."/>
            <person name="Pinto D."/>
            <person name="Vollmers J."/>
            <person name="Rivas-Marin E."/>
            <person name="Kohn T."/>
            <person name="Peeters S.H."/>
            <person name="Heuer A."/>
            <person name="Rast P."/>
            <person name="Oberbeckmann S."/>
            <person name="Bunk B."/>
            <person name="Jeske O."/>
            <person name="Meyerdierks A."/>
            <person name="Storesund J.E."/>
            <person name="Kallscheuer N."/>
            <person name="Luecker S."/>
            <person name="Lage O.M."/>
            <person name="Pohl T."/>
            <person name="Merkel B.J."/>
            <person name="Hornburger P."/>
            <person name="Mueller R.-W."/>
            <person name="Bruemmer F."/>
            <person name="Labrenz M."/>
            <person name="Spormann A.M."/>
            <person name="Op Den Camp H."/>
            <person name="Overmann J."/>
            <person name="Amann R."/>
            <person name="Jetten M.S.M."/>
            <person name="Mascher T."/>
            <person name="Medema M.H."/>
            <person name="Devos D.P."/>
            <person name="Kaster A.-K."/>
            <person name="Ovreas L."/>
            <person name="Rohde M."/>
            <person name="Galperin M.Y."/>
            <person name="Jogler C."/>
        </authorList>
    </citation>
    <scope>NUCLEOTIDE SEQUENCE [LARGE SCALE GENOMIC DNA]</scope>
    <source>
        <strain evidence="3 4">Pla52n</strain>
    </source>
</reference>
<keyword evidence="1" id="KW-0812">Transmembrane</keyword>
<dbReference type="InterPro" id="IPR008930">
    <property type="entry name" value="Terpenoid_cyclase/PrenylTrfase"/>
</dbReference>
<dbReference type="SUPFAM" id="SSF48239">
    <property type="entry name" value="Terpenoid cyclases/Protein prenyltransferases"/>
    <property type="match status" value="1"/>
</dbReference>
<evidence type="ECO:0000259" key="2">
    <source>
        <dbReference type="Pfam" id="PF13709"/>
    </source>
</evidence>
<feature type="domain" description="DUF4159" evidence="2">
    <location>
        <begin position="738"/>
        <end position="925"/>
    </location>
</feature>
<accession>A0A5C6A0X4</accession>
<comment type="caution">
    <text evidence="3">The sequence shown here is derived from an EMBL/GenBank/DDBJ whole genome shotgun (WGS) entry which is preliminary data.</text>
</comment>
<dbReference type="Proteomes" id="UP000320176">
    <property type="component" value="Unassembled WGS sequence"/>
</dbReference>
<proteinExistence type="predicted"/>
<name>A0A5C6A0X4_9BACT</name>
<dbReference type="EMBL" id="SJPN01000009">
    <property type="protein sequence ID" value="TWT93219.1"/>
    <property type="molecule type" value="Genomic_DNA"/>
</dbReference>
<dbReference type="SUPFAM" id="SSF52317">
    <property type="entry name" value="Class I glutamine amidotransferase-like"/>
    <property type="match status" value="1"/>
</dbReference>
<feature type="transmembrane region" description="Helical" evidence="1">
    <location>
        <begin position="158"/>
        <end position="180"/>
    </location>
</feature>
<evidence type="ECO:0000313" key="4">
    <source>
        <dbReference type="Proteomes" id="UP000320176"/>
    </source>
</evidence>
<dbReference type="Gene3D" id="3.40.50.12140">
    <property type="entry name" value="Domain of unknown function DUF4159"/>
    <property type="match status" value="2"/>
</dbReference>
<keyword evidence="4" id="KW-1185">Reference proteome</keyword>
<gene>
    <name evidence="3" type="ORF">Pla52n_58760</name>
</gene>
<evidence type="ECO:0000313" key="3">
    <source>
        <dbReference type="EMBL" id="TWT93219.1"/>
    </source>
</evidence>
<dbReference type="Pfam" id="PF13709">
    <property type="entry name" value="DUF4159"/>
    <property type="match status" value="2"/>
</dbReference>
<dbReference type="InterPro" id="IPR029062">
    <property type="entry name" value="Class_I_gatase-like"/>
</dbReference>
<feature type="domain" description="DUF4159" evidence="2">
    <location>
        <begin position="497"/>
        <end position="695"/>
    </location>
</feature>